<evidence type="ECO:0000259" key="2">
    <source>
        <dbReference type="Pfam" id="PF13649"/>
    </source>
</evidence>
<dbReference type="SUPFAM" id="SSF53335">
    <property type="entry name" value="S-adenosyl-L-methionine-dependent methyltransferases"/>
    <property type="match status" value="1"/>
</dbReference>
<dbReference type="AlphaFoldDB" id="A0A0S4QH67"/>
<keyword evidence="3" id="KW-0489">Methyltransferase</keyword>
<evidence type="ECO:0000313" key="3">
    <source>
        <dbReference type="EMBL" id="CUU54601.1"/>
    </source>
</evidence>
<sequence length="209" mass="22430">MARTDDCGTFWENRYRETERMWTGAPNELLVREIGSVGPTTALDLGCGEGGDAVWLAARGWQVTAVDIAPTALERVRDAARAAGVAERVTPLCRDLACGPPSGEFGLVVAMFLHSPVGMPRGEVLRAAAQRVATGGTLLVVGHSGAPSWQPRTSPHTRLTTPDDVLAELGTTVRGWSVDLREMYEAPMSRPNGQVGFRVENALRLGRPV</sequence>
<dbReference type="PANTHER" id="PTHR43861">
    <property type="entry name" value="TRANS-ACONITATE 2-METHYLTRANSFERASE-RELATED"/>
    <property type="match status" value="1"/>
</dbReference>
<dbReference type="InterPro" id="IPR041698">
    <property type="entry name" value="Methyltransf_25"/>
</dbReference>
<feature type="domain" description="Methyltransferase" evidence="2">
    <location>
        <begin position="43"/>
        <end position="136"/>
    </location>
</feature>
<dbReference type="Proteomes" id="UP000198802">
    <property type="component" value="Unassembled WGS sequence"/>
</dbReference>
<dbReference type="GO" id="GO:0032259">
    <property type="term" value="P:methylation"/>
    <property type="evidence" value="ECO:0007669"/>
    <property type="project" value="UniProtKB-KW"/>
</dbReference>
<name>A0A0S4QH67_9ACTN</name>
<dbReference type="PANTHER" id="PTHR43861:SF3">
    <property type="entry name" value="PUTATIVE (AFU_ORTHOLOGUE AFUA_2G14390)-RELATED"/>
    <property type="match status" value="1"/>
</dbReference>
<organism evidence="3 4">
    <name type="scientific">Parafrankia irregularis</name>
    <dbReference type="NCBI Taxonomy" id="795642"/>
    <lineage>
        <taxon>Bacteria</taxon>
        <taxon>Bacillati</taxon>
        <taxon>Actinomycetota</taxon>
        <taxon>Actinomycetes</taxon>
        <taxon>Frankiales</taxon>
        <taxon>Frankiaceae</taxon>
        <taxon>Parafrankia</taxon>
    </lineage>
</organism>
<dbReference type="Gene3D" id="3.40.50.150">
    <property type="entry name" value="Vaccinia Virus protein VP39"/>
    <property type="match status" value="1"/>
</dbReference>
<keyword evidence="4" id="KW-1185">Reference proteome</keyword>
<proteinExistence type="predicted"/>
<dbReference type="CDD" id="cd02440">
    <property type="entry name" value="AdoMet_MTases"/>
    <property type="match status" value="1"/>
</dbReference>
<dbReference type="RefSeq" id="WP_091272271.1">
    <property type="nucleotide sequence ID" value="NZ_FAOZ01000003.1"/>
</dbReference>
<evidence type="ECO:0000256" key="1">
    <source>
        <dbReference type="ARBA" id="ARBA00022679"/>
    </source>
</evidence>
<evidence type="ECO:0000313" key="4">
    <source>
        <dbReference type="Proteomes" id="UP000198802"/>
    </source>
</evidence>
<dbReference type="GO" id="GO:0008168">
    <property type="term" value="F:methyltransferase activity"/>
    <property type="evidence" value="ECO:0007669"/>
    <property type="project" value="UniProtKB-KW"/>
</dbReference>
<dbReference type="Pfam" id="PF13649">
    <property type="entry name" value="Methyltransf_25"/>
    <property type="match status" value="1"/>
</dbReference>
<protein>
    <submittedName>
        <fullName evidence="3">Methyltransferase domain-containing protein</fullName>
    </submittedName>
</protein>
<accession>A0A0S4QH67</accession>
<reference evidence="4" key="1">
    <citation type="submission" date="2015-11" db="EMBL/GenBank/DDBJ databases">
        <authorList>
            <person name="Varghese N."/>
        </authorList>
    </citation>
    <scope>NUCLEOTIDE SEQUENCE [LARGE SCALE GENOMIC DNA]</scope>
    <source>
        <strain evidence="4">DSM 45899</strain>
    </source>
</reference>
<keyword evidence="1 3" id="KW-0808">Transferase</keyword>
<dbReference type="InterPro" id="IPR029063">
    <property type="entry name" value="SAM-dependent_MTases_sf"/>
</dbReference>
<dbReference type="EMBL" id="FAOZ01000003">
    <property type="protein sequence ID" value="CUU54601.1"/>
    <property type="molecule type" value="Genomic_DNA"/>
</dbReference>
<gene>
    <name evidence="3" type="ORF">Ga0074812_10391</name>
</gene>